<gene>
    <name evidence="1" type="ORF">AVEN_201805_1</name>
</gene>
<dbReference type="Proteomes" id="UP000499080">
    <property type="component" value="Unassembled WGS sequence"/>
</dbReference>
<feature type="non-terminal residue" evidence="1">
    <location>
        <position position="147"/>
    </location>
</feature>
<sequence length="147" mass="16702">MVILSLFNLQSHRNAIGKCFRVKIIQSDQVQIRTIHRLVDLDVDPNGSVLRYSAAASLAALAGSSALLGNQARGISAYQHRHHRAGCGGKINNARHQRARWHQTLRKSIMAHQRRIFKSISVYQRYRVIAPRVAWRAYLLRRINSGV</sequence>
<dbReference type="AlphaFoldDB" id="A0A4Y2MEF2"/>
<accession>A0A4Y2MEF2</accession>
<evidence type="ECO:0000313" key="2">
    <source>
        <dbReference type="Proteomes" id="UP000499080"/>
    </source>
</evidence>
<dbReference type="EMBL" id="BGPR01007189">
    <property type="protein sequence ID" value="GBN24983.1"/>
    <property type="molecule type" value="Genomic_DNA"/>
</dbReference>
<evidence type="ECO:0000313" key="1">
    <source>
        <dbReference type="EMBL" id="GBN24983.1"/>
    </source>
</evidence>
<organism evidence="1 2">
    <name type="scientific">Araneus ventricosus</name>
    <name type="common">Orbweaver spider</name>
    <name type="synonym">Epeira ventricosa</name>
    <dbReference type="NCBI Taxonomy" id="182803"/>
    <lineage>
        <taxon>Eukaryota</taxon>
        <taxon>Metazoa</taxon>
        <taxon>Ecdysozoa</taxon>
        <taxon>Arthropoda</taxon>
        <taxon>Chelicerata</taxon>
        <taxon>Arachnida</taxon>
        <taxon>Araneae</taxon>
        <taxon>Araneomorphae</taxon>
        <taxon>Entelegynae</taxon>
        <taxon>Araneoidea</taxon>
        <taxon>Araneidae</taxon>
        <taxon>Araneus</taxon>
    </lineage>
</organism>
<name>A0A4Y2MEF2_ARAVE</name>
<keyword evidence="2" id="KW-1185">Reference proteome</keyword>
<comment type="caution">
    <text evidence="1">The sequence shown here is derived from an EMBL/GenBank/DDBJ whole genome shotgun (WGS) entry which is preliminary data.</text>
</comment>
<reference evidence="1 2" key="1">
    <citation type="journal article" date="2019" name="Sci. Rep.">
        <title>Orb-weaving spider Araneus ventricosus genome elucidates the spidroin gene catalogue.</title>
        <authorList>
            <person name="Kono N."/>
            <person name="Nakamura H."/>
            <person name="Ohtoshi R."/>
            <person name="Moran D.A.P."/>
            <person name="Shinohara A."/>
            <person name="Yoshida Y."/>
            <person name="Fujiwara M."/>
            <person name="Mori M."/>
            <person name="Tomita M."/>
            <person name="Arakawa K."/>
        </authorList>
    </citation>
    <scope>NUCLEOTIDE SEQUENCE [LARGE SCALE GENOMIC DNA]</scope>
</reference>
<proteinExistence type="predicted"/>
<protein>
    <submittedName>
        <fullName evidence="1">Uncharacterized protein</fullName>
    </submittedName>
</protein>